<dbReference type="InterPro" id="IPR004843">
    <property type="entry name" value="Calcineurin-like_PHP"/>
</dbReference>
<comment type="caution">
    <text evidence="5">The sequence shown here is derived from an EMBL/GenBank/DDBJ whole genome shotgun (WGS) entry which is preliminary data.</text>
</comment>
<reference evidence="5 6" key="1">
    <citation type="submission" date="2019-03" db="EMBL/GenBank/DDBJ databases">
        <title>Rhodosporidium diobovatum UCD-FST 08-225 genome sequencing, assembly, and annotation.</title>
        <authorList>
            <person name="Fakankun I.U."/>
            <person name="Fristensky B."/>
            <person name="Levin D.B."/>
        </authorList>
    </citation>
    <scope>NUCLEOTIDE SEQUENCE [LARGE SCALE GENOMIC DNA]</scope>
    <source>
        <strain evidence="5 6">UCD-FST 08-225</strain>
    </source>
</reference>
<feature type="region of interest" description="Disordered" evidence="2">
    <location>
        <begin position="1"/>
        <end position="25"/>
    </location>
</feature>
<protein>
    <submittedName>
        <fullName evidence="5">Metallo-dependent phosphatase-like protein</fullName>
    </submittedName>
</protein>
<keyword evidence="3" id="KW-0472">Membrane</keyword>
<dbReference type="OrthoDB" id="45007at2759"/>
<dbReference type="AlphaFoldDB" id="A0A5C5FN48"/>
<gene>
    <name evidence="5" type="ORF">DMC30DRAFT_98423</name>
</gene>
<dbReference type="STRING" id="5288.A0A5C5FN48"/>
<keyword evidence="3" id="KW-1133">Transmembrane helix</keyword>
<dbReference type="SUPFAM" id="SSF56300">
    <property type="entry name" value="Metallo-dependent phosphatases"/>
    <property type="match status" value="1"/>
</dbReference>
<feature type="region of interest" description="Disordered" evidence="2">
    <location>
        <begin position="47"/>
        <end position="74"/>
    </location>
</feature>
<dbReference type="GO" id="GO:0003993">
    <property type="term" value="F:acid phosphatase activity"/>
    <property type="evidence" value="ECO:0007669"/>
    <property type="project" value="InterPro"/>
</dbReference>
<dbReference type="EMBL" id="SOZI01000186">
    <property type="protein sequence ID" value="TNY17636.1"/>
    <property type="molecule type" value="Genomic_DNA"/>
</dbReference>
<dbReference type="PANTHER" id="PTHR22953:SF153">
    <property type="entry name" value="PURPLE ACID PHOSPHATASE"/>
    <property type="match status" value="1"/>
</dbReference>
<name>A0A5C5FN48_9BASI</name>
<keyword evidence="1" id="KW-0732">Signal</keyword>
<evidence type="ECO:0000256" key="2">
    <source>
        <dbReference type="SAM" id="MobiDB-lite"/>
    </source>
</evidence>
<feature type="domain" description="Calcineurin-like phosphoesterase" evidence="4">
    <location>
        <begin position="327"/>
        <end position="510"/>
    </location>
</feature>
<dbReference type="InterPro" id="IPR029052">
    <property type="entry name" value="Metallo-depent_PP-like"/>
</dbReference>
<keyword evidence="3" id="KW-0812">Transmembrane</keyword>
<evidence type="ECO:0000259" key="4">
    <source>
        <dbReference type="Pfam" id="PF00149"/>
    </source>
</evidence>
<organism evidence="5 6">
    <name type="scientific">Rhodotorula diobovata</name>
    <dbReference type="NCBI Taxonomy" id="5288"/>
    <lineage>
        <taxon>Eukaryota</taxon>
        <taxon>Fungi</taxon>
        <taxon>Dikarya</taxon>
        <taxon>Basidiomycota</taxon>
        <taxon>Pucciniomycotina</taxon>
        <taxon>Microbotryomycetes</taxon>
        <taxon>Sporidiobolales</taxon>
        <taxon>Sporidiobolaceae</taxon>
        <taxon>Rhodotorula</taxon>
    </lineage>
</organism>
<sequence>MTPSTPTHRVDPPGTSSALRARNTHAPLIRTASSASIAGDATFAAAPPPLPSLDKRSLPSSSLSGPAPPPRASFPRRRPRLLAFLIAATILLLVLIRRFGPPAASLAYLVSFKLVDRAHSERWSSPVLAPFGLRSTPCRLRKEPLLFVRGEGEAALVWETNGCGEEREWGARLGTRRSGAEGGTMRLGGGVGAHGRGARAVDWDWRPLDVERAVLVAETPTQGARFVHTARLTSLVSGSLYQYELAQSQGTSTRSVVRHAFPWLGPEVGAAGDKPTTLHIACVADNQFNLRVFRRVLLRLLSFANSLPSAYFHPSFLPSALSSPAARSLSPLRRPHLLLHAGDVVQSPHDLAQWQTDLWDVLTRGLSARHWRMGQKTPVLLARGNHDWDPSGVNAYTGGPWREGRGRGTYHAVSPHARMRVLVLDSNLPTLEEQGEQERWLEGEVTREEWKGASLRVAVVHTAPWIEWWDREAWTRGGESQWSSYVRSSLLPLLARASCSLVLSGHSHTYTRGFLPHSLVPSFASSPNSSAVPPFAAATARERGWERTADVRLSGAVREQGMVLVTVGGAGGTLDTETVEDWGWMGVSGARDGAGVHHGGWMALSFAGRGGVEPPSAKEVDAVLEEGKRGKGVRVYEVEPAGARRRCKEGETTGRDVLEWRAVGVDGEALDRVFLVAQVCV</sequence>
<dbReference type="PANTHER" id="PTHR22953">
    <property type="entry name" value="ACID PHOSPHATASE RELATED"/>
    <property type="match status" value="1"/>
</dbReference>
<evidence type="ECO:0000313" key="6">
    <source>
        <dbReference type="Proteomes" id="UP000311382"/>
    </source>
</evidence>
<dbReference type="Pfam" id="PF00149">
    <property type="entry name" value="Metallophos"/>
    <property type="match status" value="1"/>
</dbReference>
<dbReference type="Gene3D" id="3.60.21.10">
    <property type="match status" value="1"/>
</dbReference>
<evidence type="ECO:0000256" key="3">
    <source>
        <dbReference type="SAM" id="Phobius"/>
    </source>
</evidence>
<evidence type="ECO:0000256" key="1">
    <source>
        <dbReference type="ARBA" id="ARBA00022729"/>
    </source>
</evidence>
<dbReference type="Proteomes" id="UP000311382">
    <property type="component" value="Unassembled WGS sequence"/>
</dbReference>
<accession>A0A5C5FN48</accession>
<evidence type="ECO:0000313" key="5">
    <source>
        <dbReference type="EMBL" id="TNY17636.1"/>
    </source>
</evidence>
<proteinExistence type="predicted"/>
<keyword evidence="6" id="KW-1185">Reference proteome</keyword>
<feature type="transmembrane region" description="Helical" evidence="3">
    <location>
        <begin position="81"/>
        <end position="100"/>
    </location>
</feature>
<dbReference type="InterPro" id="IPR039331">
    <property type="entry name" value="PAPs-like"/>
</dbReference>